<dbReference type="RefSeq" id="WP_008688589.1">
    <property type="nucleotide sequence ID" value="NZ_AP024510.1"/>
</dbReference>
<dbReference type="PRINTS" id="PR00455">
    <property type="entry name" value="HTHTETR"/>
</dbReference>
<feature type="DNA-binding region" description="H-T-H motif" evidence="2">
    <location>
        <begin position="28"/>
        <end position="47"/>
    </location>
</feature>
<proteinExistence type="predicted"/>
<reference evidence="4 5" key="1">
    <citation type="submission" date="2019-03" db="EMBL/GenBank/DDBJ databases">
        <title>Genomic Encyclopedia of Type Strains, Phase IV (KMG-IV): sequencing the most valuable type-strain genomes for metagenomic binning, comparative biology and taxonomic classification.</title>
        <authorList>
            <person name="Goeker M."/>
        </authorList>
    </citation>
    <scope>NUCLEOTIDE SEQUENCE [LARGE SCALE GENOMIC DNA]</scope>
    <source>
        <strain evidence="4 5">DSM 29481</strain>
    </source>
</reference>
<dbReference type="EMBL" id="SMBP01000001">
    <property type="protein sequence ID" value="TCU63573.1"/>
    <property type="molecule type" value="Genomic_DNA"/>
</dbReference>
<name>A0A4V2VLE4_9FIRM</name>
<keyword evidence="5" id="KW-1185">Reference proteome</keyword>
<feature type="domain" description="HTH tetR-type" evidence="3">
    <location>
        <begin position="5"/>
        <end position="65"/>
    </location>
</feature>
<evidence type="ECO:0000256" key="1">
    <source>
        <dbReference type="ARBA" id="ARBA00023125"/>
    </source>
</evidence>
<gene>
    <name evidence="4" type="ORF">EDD61_101226</name>
</gene>
<protein>
    <submittedName>
        <fullName evidence="4">TetR family transcriptional regulator</fullName>
    </submittedName>
</protein>
<dbReference type="PROSITE" id="PS50977">
    <property type="entry name" value="HTH_TETR_2"/>
    <property type="match status" value="1"/>
</dbReference>
<evidence type="ECO:0000259" key="3">
    <source>
        <dbReference type="PROSITE" id="PS50977"/>
    </source>
</evidence>
<dbReference type="InterPro" id="IPR050624">
    <property type="entry name" value="HTH-type_Tx_Regulator"/>
</dbReference>
<evidence type="ECO:0000313" key="5">
    <source>
        <dbReference type="Proteomes" id="UP000295773"/>
    </source>
</evidence>
<dbReference type="Gene3D" id="1.10.357.10">
    <property type="entry name" value="Tetracycline Repressor, domain 2"/>
    <property type="match status" value="1"/>
</dbReference>
<dbReference type="PANTHER" id="PTHR43479:SF11">
    <property type="entry name" value="ACREF_ENVCD OPERON REPRESSOR-RELATED"/>
    <property type="match status" value="1"/>
</dbReference>
<dbReference type="InterPro" id="IPR001647">
    <property type="entry name" value="HTH_TetR"/>
</dbReference>
<keyword evidence="1 2" id="KW-0238">DNA-binding</keyword>
<dbReference type="SUPFAM" id="SSF46689">
    <property type="entry name" value="Homeodomain-like"/>
    <property type="match status" value="1"/>
</dbReference>
<dbReference type="InterPro" id="IPR023772">
    <property type="entry name" value="DNA-bd_HTH_TetR-type_CS"/>
</dbReference>
<dbReference type="Pfam" id="PF00440">
    <property type="entry name" value="TetR_N"/>
    <property type="match status" value="1"/>
</dbReference>
<evidence type="ECO:0000313" key="4">
    <source>
        <dbReference type="EMBL" id="TCU63573.1"/>
    </source>
</evidence>
<dbReference type="PROSITE" id="PS01081">
    <property type="entry name" value="HTH_TETR_1"/>
    <property type="match status" value="1"/>
</dbReference>
<dbReference type="AlphaFoldDB" id="A0A4V2VLE4"/>
<dbReference type="PANTHER" id="PTHR43479">
    <property type="entry name" value="ACREF/ENVCD OPERON REPRESSOR-RELATED"/>
    <property type="match status" value="1"/>
</dbReference>
<sequence length="190" mass="22332">MNKVVTSKDELLEAAEQITYEEGMTHLSIRSLAKKLDISVGVVYNYFPSKADLVLAIIENFWKKVFHKDLCTFDEPPCFPIFYETIYQRLSEHIEDFQAVFLGQLHVLRSEDKQKGKALEQQYLQHIQKGFLLVLSQDSHIPESLWTATFTKEAFLQFLFEHMLVDLSHQRKNCQFTKEMLYRLLYAKST</sequence>
<dbReference type="GO" id="GO:0003677">
    <property type="term" value="F:DNA binding"/>
    <property type="evidence" value="ECO:0007669"/>
    <property type="project" value="UniProtKB-UniRule"/>
</dbReference>
<dbReference type="Proteomes" id="UP000295773">
    <property type="component" value="Unassembled WGS sequence"/>
</dbReference>
<accession>A0A4V2VLE4</accession>
<organism evidence="4 5">
    <name type="scientific">Longicatena caecimuris</name>
    <dbReference type="NCBI Taxonomy" id="1796635"/>
    <lineage>
        <taxon>Bacteria</taxon>
        <taxon>Bacillati</taxon>
        <taxon>Bacillota</taxon>
        <taxon>Erysipelotrichia</taxon>
        <taxon>Erysipelotrichales</taxon>
        <taxon>Erysipelotrichaceae</taxon>
        <taxon>Longicatena</taxon>
    </lineage>
</organism>
<comment type="caution">
    <text evidence="4">The sequence shown here is derived from an EMBL/GenBank/DDBJ whole genome shotgun (WGS) entry which is preliminary data.</text>
</comment>
<dbReference type="GeneID" id="73795570"/>
<dbReference type="InterPro" id="IPR009057">
    <property type="entry name" value="Homeodomain-like_sf"/>
</dbReference>
<evidence type="ECO:0000256" key="2">
    <source>
        <dbReference type="PROSITE-ProRule" id="PRU00335"/>
    </source>
</evidence>